<dbReference type="Proteomes" id="UP001139289">
    <property type="component" value="Unassembled WGS sequence"/>
</dbReference>
<proteinExistence type="inferred from homology"/>
<dbReference type="Gene3D" id="3.40.50.720">
    <property type="entry name" value="NAD(P)-binding Rossmann-like Domain"/>
    <property type="match status" value="1"/>
</dbReference>
<sequence>MRILLAGASGLIGTEVTRRADGAHDVRRLVRRVPRSDSEYRWDPASGVLPPEALEWADAVISLSGASLSRLPWTSRYRAEIRRSRVQTTEAIARGIAAAASPPAAWVSASAVGFYGDRPGEILTEESAGGTGFLADVVAEWEAATDAARPHTRVVNARTGLVLAGALSPLIITTRLGLGAQVGDGRQHWPWIGLDDEARALLHLATDSATSGPVNLVAPTRSTARDVSRALARGMHRPHLFALPRFALRAALGRAADELLLADQAVEPRVLLTDGFTFEQPTIDEGVRALLSARRAEA</sequence>
<organism evidence="4 5">
    <name type="scientific">Microbacterium tenebrionis</name>
    <dbReference type="NCBI Taxonomy" id="2830665"/>
    <lineage>
        <taxon>Bacteria</taxon>
        <taxon>Bacillati</taxon>
        <taxon>Actinomycetota</taxon>
        <taxon>Actinomycetes</taxon>
        <taxon>Micrococcales</taxon>
        <taxon>Microbacteriaceae</taxon>
        <taxon>Microbacterium</taxon>
    </lineage>
</organism>
<dbReference type="InterPro" id="IPR036291">
    <property type="entry name" value="NAD(P)-bd_dom_sf"/>
</dbReference>
<dbReference type="Pfam" id="PF08338">
    <property type="entry name" value="DUF1731"/>
    <property type="match status" value="1"/>
</dbReference>
<comment type="similarity">
    <text evidence="1">Belongs to the NAD(P)-dependent epimerase/dehydratase family. SDR39U1 subfamily.</text>
</comment>
<dbReference type="Pfam" id="PF01370">
    <property type="entry name" value="Epimerase"/>
    <property type="match status" value="1"/>
</dbReference>
<evidence type="ECO:0000259" key="2">
    <source>
        <dbReference type="Pfam" id="PF01370"/>
    </source>
</evidence>
<reference evidence="4" key="1">
    <citation type="submission" date="2021-04" db="EMBL/GenBank/DDBJ databases">
        <title>Microbacterium tenobrionis sp. nov. and Microbacterium allomyrinae sp. nov., isolated from larvae of Tenobrio molitor and Allomyrina dichotoma, respectively.</title>
        <authorList>
            <person name="Lee S.D."/>
        </authorList>
    </citation>
    <scope>NUCLEOTIDE SEQUENCE</scope>
    <source>
        <strain evidence="4">YMB-B2</strain>
    </source>
</reference>
<feature type="domain" description="NAD-dependent epimerase/dehydratase" evidence="2">
    <location>
        <begin position="3"/>
        <end position="208"/>
    </location>
</feature>
<dbReference type="InterPro" id="IPR013549">
    <property type="entry name" value="DUF1731"/>
</dbReference>
<evidence type="ECO:0000313" key="5">
    <source>
        <dbReference type="Proteomes" id="UP001139289"/>
    </source>
</evidence>
<evidence type="ECO:0000259" key="3">
    <source>
        <dbReference type="Pfam" id="PF08338"/>
    </source>
</evidence>
<accession>A0A9X1S1E2</accession>
<dbReference type="EMBL" id="JAGTTM010000005">
    <property type="protein sequence ID" value="MCC2030192.1"/>
    <property type="molecule type" value="Genomic_DNA"/>
</dbReference>
<evidence type="ECO:0000256" key="1">
    <source>
        <dbReference type="ARBA" id="ARBA00009353"/>
    </source>
</evidence>
<dbReference type="NCBIfam" id="TIGR01777">
    <property type="entry name" value="yfcH"/>
    <property type="match status" value="1"/>
</dbReference>
<protein>
    <submittedName>
        <fullName evidence="4">TIGR01777 family oxidoreductase</fullName>
    </submittedName>
</protein>
<name>A0A9X1S1E2_9MICO</name>
<dbReference type="PANTHER" id="PTHR11092">
    <property type="entry name" value="SUGAR NUCLEOTIDE EPIMERASE RELATED"/>
    <property type="match status" value="1"/>
</dbReference>
<dbReference type="PANTHER" id="PTHR11092:SF0">
    <property type="entry name" value="EPIMERASE FAMILY PROTEIN SDR39U1"/>
    <property type="match status" value="1"/>
</dbReference>
<feature type="domain" description="DUF1731" evidence="3">
    <location>
        <begin position="243"/>
        <end position="289"/>
    </location>
</feature>
<comment type="caution">
    <text evidence="4">The sequence shown here is derived from an EMBL/GenBank/DDBJ whole genome shotgun (WGS) entry which is preliminary data.</text>
</comment>
<evidence type="ECO:0000313" key="4">
    <source>
        <dbReference type="EMBL" id="MCC2030192.1"/>
    </source>
</evidence>
<dbReference type="RefSeq" id="WP_227531113.1">
    <property type="nucleotide sequence ID" value="NZ_JAGTTM010000005.1"/>
</dbReference>
<dbReference type="AlphaFoldDB" id="A0A9X1S1E2"/>
<dbReference type="SUPFAM" id="SSF51735">
    <property type="entry name" value="NAD(P)-binding Rossmann-fold domains"/>
    <property type="match status" value="1"/>
</dbReference>
<gene>
    <name evidence="4" type="ORF">KEC56_11825</name>
</gene>
<keyword evidence="5" id="KW-1185">Reference proteome</keyword>
<dbReference type="InterPro" id="IPR010099">
    <property type="entry name" value="SDR39U1"/>
</dbReference>
<dbReference type="InterPro" id="IPR001509">
    <property type="entry name" value="Epimerase_deHydtase"/>
</dbReference>